<organism evidence="2">
    <name type="scientific">marine metagenome</name>
    <dbReference type="NCBI Taxonomy" id="408172"/>
    <lineage>
        <taxon>unclassified sequences</taxon>
        <taxon>metagenomes</taxon>
        <taxon>ecological metagenomes</taxon>
    </lineage>
</organism>
<keyword evidence="1" id="KW-1133">Transmembrane helix</keyword>
<evidence type="ECO:0000313" key="2">
    <source>
        <dbReference type="EMBL" id="SVE31941.1"/>
    </source>
</evidence>
<name>A0A383CIH3_9ZZZZ</name>
<evidence type="ECO:0000256" key="1">
    <source>
        <dbReference type="SAM" id="Phobius"/>
    </source>
</evidence>
<dbReference type="AlphaFoldDB" id="A0A383CIH3"/>
<reference evidence="2" key="1">
    <citation type="submission" date="2018-05" db="EMBL/GenBank/DDBJ databases">
        <authorList>
            <person name="Lanie J.A."/>
            <person name="Ng W.-L."/>
            <person name="Kazmierczak K.M."/>
            <person name="Andrzejewski T.M."/>
            <person name="Davidsen T.M."/>
            <person name="Wayne K.J."/>
            <person name="Tettelin H."/>
            <person name="Glass J.I."/>
            <person name="Rusch D."/>
            <person name="Podicherti R."/>
            <person name="Tsui H.-C.T."/>
            <person name="Winkler M.E."/>
        </authorList>
    </citation>
    <scope>NUCLEOTIDE SEQUENCE</scope>
</reference>
<keyword evidence="1" id="KW-0472">Membrane</keyword>
<accession>A0A383CIH3</accession>
<feature type="transmembrane region" description="Helical" evidence="1">
    <location>
        <begin position="12"/>
        <end position="32"/>
    </location>
</feature>
<keyword evidence="1" id="KW-0812">Transmembrane</keyword>
<sequence>MEWFKGKAGQLIALASIVGTLAGFGYTGATYVNRLENLETKVSRIQGTEEAQAAIEERFAGIEVSVAAINKTIDESLLLWLREAEESISVIEVSVGKLQSKVDTIPDMGPVEGDISVVKVSIGKIESDLDSLEKQLEKLEDKDANPLAGL</sequence>
<dbReference type="Gene3D" id="1.20.5.340">
    <property type="match status" value="1"/>
</dbReference>
<dbReference type="EMBL" id="UINC01209086">
    <property type="protein sequence ID" value="SVE31941.1"/>
    <property type="molecule type" value="Genomic_DNA"/>
</dbReference>
<protein>
    <submittedName>
        <fullName evidence="2">Uncharacterized protein</fullName>
    </submittedName>
</protein>
<proteinExistence type="predicted"/>
<gene>
    <name evidence="2" type="ORF">METZ01_LOCUS484795</name>
</gene>